<evidence type="ECO:0000313" key="2">
    <source>
        <dbReference type="Proteomes" id="UP000604046"/>
    </source>
</evidence>
<evidence type="ECO:0000313" key="1">
    <source>
        <dbReference type="EMBL" id="CAE7342774.1"/>
    </source>
</evidence>
<dbReference type="EMBL" id="CAJNDS010002129">
    <property type="protein sequence ID" value="CAE7342774.1"/>
    <property type="molecule type" value="Genomic_DNA"/>
</dbReference>
<sequence length="104" mass="11731">MPGGVGREYLDFSFDAMRRISFVAVKIPPLPYGPLSVRDFHVLAGGSSESPESWVPASPVPLQTLDRADLRPGFYRLCSLTPKKWHKKARRYLLSALSRKRSRS</sequence>
<organism evidence="1 2">
    <name type="scientific">Symbiodinium natans</name>
    <dbReference type="NCBI Taxonomy" id="878477"/>
    <lineage>
        <taxon>Eukaryota</taxon>
        <taxon>Sar</taxon>
        <taxon>Alveolata</taxon>
        <taxon>Dinophyceae</taxon>
        <taxon>Suessiales</taxon>
        <taxon>Symbiodiniaceae</taxon>
        <taxon>Symbiodinium</taxon>
    </lineage>
</organism>
<protein>
    <submittedName>
        <fullName evidence="1">Uncharacterized protein</fullName>
    </submittedName>
</protein>
<reference evidence="1" key="1">
    <citation type="submission" date="2021-02" db="EMBL/GenBank/DDBJ databases">
        <authorList>
            <person name="Dougan E. K."/>
            <person name="Rhodes N."/>
            <person name="Thang M."/>
            <person name="Chan C."/>
        </authorList>
    </citation>
    <scope>NUCLEOTIDE SEQUENCE</scope>
</reference>
<proteinExistence type="predicted"/>
<dbReference type="Proteomes" id="UP000604046">
    <property type="component" value="Unassembled WGS sequence"/>
</dbReference>
<dbReference type="OrthoDB" id="407358at2759"/>
<dbReference type="AlphaFoldDB" id="A0A812PPE3"/>
<keyword evidence="2" id="KW-1185">Reference proteome</keyword>
<accession>A0A812PPE3</accession>
<name>A0A812PPE3_9DINO</name>
<gene>
    <name evidence="1" type="ORF">SNAT2548_LOCUS17951</name>
</gene>
<comment type="caution">
    <text evidence="1">The sequence shown here is derived from an EMBL/GenBank/DDBJ whole genome shotgun (WGS) entry which is preliminary data.</text>
</comment>